<feature type="coiled-coil region" evidence="13">
    <location>
        <begin position="314"/>
        <end position="341"/>
    </location>
</feature>
<dbReference type="Proteomes" id="UP000241546">
    <property type="component" value="Unassembled WGS sequence"/>
</dbReference>
<dbReference type="PANTHER" id="PTHR28012">
    <property type="entry name" value="NUCLEAR FUSION PROTEIN KAR5"/>
    <property type="match status" value="1"/>
</dbReference>
<evidence type="ECO:0000256" key="11">
    <source>
        <dbReference type="ARBA" id="ARBA00023180"/>
    </source>
</evidence>
<comment type="subcellular location">
    <subcellularLocation>
        <location evidence="3">Endoplasmic reticulum membrane</location>
    </subcellularLocation>
    <subcellularLocation>
        <location evidence="2">Nucleus membrane</location>
    </subcellularLocation>
</comment>
<keyword evidence="15" id="KW-1185">Reference proteome</keyword>
<keyword evidence="13" id="KW-0175">Coiled coil</keyword>
<dbReference type="OrthoDB" id="5311848at2759"/>
<evidence type="ECO:0000256" key="1">
    <source>
        <dbReference type="ARBA" id="ARBA00003389"/>
    </source>
</evidence>
<evidence type="ECO:0000256" key="7">
    <source>
        <dbReference type="ARBA" id="ARBA00022729"/>
    </source>
</evidence>
<accession>A0A2T4B5I5</accession>
<evidence type="ECO:0008006" key="16">
    <source>
        <dbReference type="Google" id="ProtNLM"/>
    </source>
</evidence>
<sequence length="398" mass="43983">MYVTALNELQELESEPLCHRTAALLLVNNCQLLDGRDDATILTDSGRAARDFVDSYAASLAICDLERGSFVIPSSCSKFQESVLARMSPPTKPQLHVTTSEIDACLEGLAQSDSAWNTWVSYRHKTLRFCEAARADNEKDQNIRVHQRLTSILAKLTTQLEEEMEARLQSMSHMFQEAEATMESLKPRMKDLQDGIIQLDALFGDQIIRNVQQTADFVTHGLDDARQLQTLLAMLADMAKNQNRDLATSHESALQEVTLRITTEVDVILATLAAAVASSTSLHRDIEISQSAAAAVALRQEKIETGMQKLEGFADSLLVQHQKHQERLNNAQQTASDLINILDSASTSAVTLRSSIYNSFGWGSWWPYVFCPLTSLVVGSYGLPPSATRNLVLISLGE</sequence>
<keyword evidence="11" id="KW-0325">Glycoprotein</keyword>
<dbReference type="GO" id="GO:0005789">
    <property type="term" value="C:endoplasmic reticulum membrane"/>
    <property type="evidence" value="ECO:0007669"/>
    <property type="project" value="UniProtKB-SubCell"/>
</dbReference>
<evidence type="ECO:0000256" key="13">
    <source>
        <dbReference type="SAM" id="Coils"/>
    </source>
</evidence>
<dbReference type="GO" id="GO:0048288">
    <property type="term" value="P:nuclear membrane fusion involved in karyogamy"/>
    <property type="evidence" value="ECO:0007669"/>
    <property type="project" value="InterPro"/>
</dbReference>
<feature type="coiled-coil region" evidence="13">
    <location>
        <begin position="146"/>
        <end position="181"/>
    </location>
</feature>
<dbReference type="EMBL" id="KZ680216">
    <property type="protein sequence ID" value="PTB64593.1"/>
    <property type="molecule type" value="Genomic_DNA"/>
</dbReference>
<keyword evidence="12" id="KW-0539">Nucleus</keyword>
<evidence type="ECO:0000256" key="2">
    <source>
        <dbReference type="ARBA" id="ARBA00004126"/>
    </source>
</evidence>
<protein>
    <recommendedName>
        <fullName evidence="16">Nuclear membrane fusion protein Kar5</fullName>
    </recommendedName>
</protein>
<evidence type="ECO:0000256" key="9">
    <source>
        <dbReference type="ARBA" id="ARBA00022989"/>
    </source>
</evidence>
<evidence type="ECO:0000256" key="5">
    <source>
        <dbReference type="ARBA" id="ARBA00022459"/>
    </source>
</evidence>
<evidence type="ECO:0000256" key="10">
    <source>
        <dbReference type="ARBA" id="ARBA00023136"/>
    </source>
</evidence>
<keyword evidence="9" id="KW-1133">Transmembrane helix</keyword>
<evidence type="ECO:0000256" key="8">
    <source>
        <dbReference type="ARBA" id="ARBA00022824"/>
    </source>
</evidence>
<keyword evidence="7" id="KW-0732">Signal</keyword>
<evidence type="ECO:0000313" key="14">
    <source>
        <dbReference type="EMBL" id="PTB64593.1"/>
    </source>
</evidence>
<dbReference type="RefSeq" id="XP_024747913.1">
    <property type="nucleotide sequence ID" value="XM_024891045.1"/>
</dbReference>
<dbReference type="AlphaFoldDB" id="A0A2T4B5I5"/>
<name>A0A2T4B5I5_9HYPO</name>
<evidence type="ECO:0000256" key="12">
    <source>
        <dbReference type="ARBA" id="ARBA00023242"/>
    </source>
</evidence>
<keyword evidence="10" id="KW-0472">Membrane</keyword>
<dbReference type="GeneID" id="36599163"/>
<evidence type="ECO:0000256" key="4">
    <source>
        <dbReference type="ARBA" id="ARBA00010473"/>
    </source>
</evidence>
<proteinExistence type="inferred from homology"/>
<reference evidence="15" key="1">
    <citation type="submission" date="2016-07" db="EMBL/GenBank/DDBJ databases">
        <title>Multiple horizontal gene transfer events from other fungi enriched the ability of initially mycotrophic Trichoderma (Ascomycota) to feed on dead plant biomass.</title>
        <authorList>
            <consortium name="DOE Joint Genome Institute"/>
            <person name="Atanasova L."/>
            <person name="Chenthamara K."/>
            <person name="Zhang J."/>
            <person name="Grujic M."/>
            <person name="Henrissat B."/>
            <person name="Kuo A."/>
            <person name="Aerts A."/>
            <person name="Salamov A."/>
            <person name="Lipzen A."/>
            <person name="Labutti K."/>
            <person name="Barry K."/>
            <person name="Miao Y."/>
            <person name="Rahimi M.J."/>
            <person name="Shen Q."/>
            <person name="Grigoriev I.V."/>
            <person name="Kubicek C.P."/>
            <person name="Druzhinina I.S."/>
        </authorList>
    </citation>
    <scope>NUCLEOTIDE SEQUENCE [LARGE SCALE GENOMIC DNA]</scope>
    <source>
        <strain evidence="15">TUCIM 6016</strain>
    </source>
</reference>
<dbReference type="GO" id="GO:0000742">
    <property type="term" value="P:karyogamy involved in conjugation with cellular fusion"/>
    <property type="evidence" value="ECO:0007669"/>
    <property type="project" value="InterPro"/>
</dbReference>
<dbReference type="InterPro" id="IPR007292">
    <property type="entry name" value="Nuclear_fusion_Kar5"/>
</dbReference>
<dbReference type="GO" id="GO:0031965">
    <property type="term" value="C:nuclear membrane"/>
    <property type="evidence" value="ECO:0007669"/>
    <property type="project" value="UniProtKB-SubCell"/>
</dbReference>
<gene>
    <name evidence="14" type="ORF">BBK36DRAFT_1123382</name>
</gene>
<keyword evidence="6" id="KW-0812">Transmembrane</keyword>
<dbReference type="PANTHER" id="PTHR28012:SF1">
    <property type="entry name" value="NUCLEAR FUSION PROTEIN KAR5"/>
    <property type="match status" value="1"/>
</dbReference>
<keyword evidence="8" id="KW-0256">Endoplasmic reticulum</keyword>
<evidence type="ECO:0000313" key="15">
    <source>
        <dbReference type="Proteomes" id="UP000241546"/>
    </source>
</evidence>
<evidence type="ECO:0000256" key="6">
    <source>
        <dbReference type="ARBA" id="ARBA00022692"/>
    </source>
</evidence>
<keyword evidence="5" id="KW-0415">Karyogamy</keyword>
<organism evidence="14 15">
    <name type="scientific">Trichoderma citrinoviride</name>
    <dbReference type="NCBI Taxonomy" id="58853"/>
    <lineage>
        <taxon>Eukaryota</taxon>
        <taxon>Fungi</taxon>
        <taxon>Dikarya</taxon>
        <taxon>Ascomycota</taxon>
        <taxon>Pezizomycotina</taxon>
        <taxon>Sordariomycetes</taxon>
        <taxon>Hypocreomycetidae</taxon>
        <taxon>Hypocreales</taxon>
        <taxon>Hypocreaceae</taxon>
        <taxon>Trichoderma</taxon>
    </lineage>
</organism>
<evidence type="ECO:0000256" key="3">
    <source>
        <dbReference type="ARBA" id="ARBA00004586"/>
    </source>
</evidence>
<comment type="function">
    <text evidence="1">Required for nuclear membrane fusion during karyogamy.</text>
</comment>
<comment type="similarity">
    <text evidence="4">Belongs to the KAR5 family.</text>
</comment>